<name>A0AAE9E4Q0_CAEBR</name>
<gene>
    <name evidence="2" type="ORF">L5515_002684</name>
</gene>
<feature type="compositionally biased region" description="Basic and acidic residues" evidence="1">
    <location>
        <begin position="22"/>
        <end position="63"/>
    </location>
</feature>
<dbReference type="Proteomes" id="UP000829354">
    <property type="component" value="Chromosome I"/>
</dbReference>
<organism evidence="2 3">
    <name type="scientific">Caenorhabditis briggsae</name>
    <dbReference type="NCBI Taxonomy" id="6238"/>
    <lineage>
        <taxon>Eukaryota</taxon>
        <taxon>Metazoa</taxon>
        <taxon>Ecdysozoa</taxon>
        <taxon>Nematoda</taxon>
        <taxon>Chromadorea</taxon>
        <taxon>Rhabditida</taxon>
        <taxon>Rhabditina</taxon>
        <taxon>Rhabditomorpha</taxon>
        <taxon>Rhabditoidea</taxon>
        <taxon>Rhabditidae</taxon>
        <taxon>Peloderinae</taxon>
        <taxon>Caenorhabditis</taxon>
    </lineage>
</organism>
<keyword evidence="3" id="KW-1185">Reference proteome</keyword>
<evidence type="ECO:0000313" key="2">
    <source>
        <dbReference type="EMBL" id="UMM15131.1"/>
    </source>
</evidence>
<dbReference type="EMBL" id="CP092620">
    <property type="protein sequence ID" value="UMM15131.1"/>
    <property type="molecule type" value="Genomic_DNA"/>
</dbReference>
<protein>
    <submittedName>
        <fullName evidence="2">Uncharacterized protein</fullName>
    </submittedName>
</protein>
<feature type="region of interest" description="Disordered" evidence="1">
    <location>
        <begin position="15"/>
        <end position="93"/>
    </location>
</feature>
<reference evidence="2 3" key="1">
    <citation type="submission" date="2022-04" db="EMBL/GenBank/DDBJ databases">
        <title>Chromosome-level reference genomes for two strains of Caenorhabditis briggsae: an improved platform for comparative genomics.</title>
        <authorList>
            <person name="Stevens L."/>
            <person name="Andersen E."/>
        </authorList>
    </citation>
    <scope>NUCLEOTIDE SEQUENCE [LARGE SCALE GENOMIC DNA]</scope>
    <source>
        <strain evidence="2">VX34</strain>
        <tissue evidence="2">Whole-organism</tissue>
    </source>
</reference>
<accession>A0AAE9E4Q0</accession>
<evidence type="ECO:0000256" key="1">
    <source>
        <dbReference type="SAM" id="MobiDB-lite"/>
    </source>
</evidence>
<sequence>MFFDLIFRITDSSIKKRTTQGGHREGRTHGWKEDHRLKEKSFESRGQKTIEESERLGHRDARTNRWIGPGTAPSQAASKQKQRRRPQEDEDHL</sequence>
<dbReference type="AlphaFoldDB" id="A0AAE9E4Q0"/>
<evidence type="ECO:0000313" key="3">
    <source>
        <dbReference type="Proteomes" id="UP000829354"/>
    </source>
</evidence>
<proteinExistence type="predicted"/>